<feature type="compositionally biased region" description="Basic and acidic residues" evidence="1">
    <location>
        <begin position="641"/>
        <end position="662"/>
    </location>
</feature>
<reference evidence="2 3" key="1">
    <citation type="submission" date="2015-07" db="EMBL/GenBank/DDBJ databases">
        <title>The genome of Dufourea novaeangliae.</title>
        <authorList>
            <person name="Pan H."/>
            <person name="Kapheim K."/>
        </authorList>
    </citation>
    <scope>NUCLEOTIDE SEQUENCE [LARGE SCALE GENOMIC DNA]</scope>
    <source>
        <strain evidence="2">0120121106</strain>
        <tissue evidence="2">Whole body</tissue>
    </source>
</reference>
<feature type="compositionally biased region" description="Polar residues" evidence="1">
    <location>
        <begin position="261"/>
        <end position="287"/>
    </location>
</feature>
<feature type="region of interest" description="Disordered" evidence="1">
    <location>
        <begin position="618"/>
        <end position="711"/>
    </location>
</feature>
<feature type="region of interest" description="Disordered" evidence="1">
    <location>
        <begin position="570"/>
        <end position="598"/>
    </location>
</feature>
<feature type="compositionally biased region" description="Basic and acidic residues" evidence="1">
    <location>
        <begin position="618"/>
        <end position="632"/>
    </location>
</feature>
<feature type="region of interest" description="Disordered" evidence="1">
    <location>
        <begin position="226"/>
        <end position="363"/>
    </location>
</feature>
<proteinExistence type="predicted"/>
<evidence type="ECO:0000313" key="3">
    <source>
        <dbReference type="Proteomes" id="UP000076502"/>
    </source>
</evidence>
<feature type="compositionally biased region" description="Polar residues" evidence="1">
    <location>
        <begin position="295"/>
        <end position="304"/>
    </location>
</feature>
<dbReference type="AlphaFoldDB" id="A0A154PNU3"/>
<feature type="compositionally biased region" description="Basic and acidic residues" evidence="1">
    <location>
        <begin position="311"/>
        <end position="321"/>
    </location>
</feature>
<gene>
    <name evidence="2" type="ORF">WN55_05075</name>
</gene>
<dbReference type="OrthoDB" id="6622071at2759"/>
<accession>A0A154PNU3</accession>
<feature type="compositionally biased region" description="Polar residues" evidence="1">
    <location>
        <begin position="189"/>
        <end position="199"/>
    </location>
</feature>
<feature type="region of interest" description="Disordered" evidence="1">
    <location>
        <begin position="186"/>
        <end position="207"/>
    </location>
</feature>
<keyword evidence="3" id="KW-1185">Reference proteome</keyword>
<sequence length="711" mass="80738">MPQIPKKHRKVKRATVIIKRSQCFRNYPKYLTYKPLCEKLKSNNNYLAKALSKKKQECNLLFTRNVNLIAEVQDLGSACNKCNSTIANISKGAKEMLKMLVTMSGYLTNIISTCQEHIPPANTNLRMSYSASGRRDSYRVTTNGPTRGVVKPMVSGHTITKPTINLSRINMQHINELSNLNIIPEVTTPPRNQETNSPISPVAVPVRQHRYDTARTCRLPERLTVSSPRCSEENERRLSRRSSKYSGRMSRKSSRQKSDRLSGSNSTESRIENFEQNGNNQRTVNTENSRDLSQEDFQSDVTIPQSPPSDTPKDNDDKSVENADTLSDSAVHVSDEDKKENRRTQESLKSDMEDPLEGPSWLFNNSRTSPHFINEAKKTDNANVSINDSACSILKVASTCYESDDETSMEESLLLSNKRRNQINHFKKDRQVHARNENMSCPQDANNETICKTSTSAIPKDINQAERNVESDRTRNLANFVTQRRGYLVEEDDDDDFTLLYTAHPRKMHFDINDLKLPVLEESALKPIASVEPEPEITTTLRKISQICPMPSVSNSSVDETMFNQSTVKLPLPVDNDYDNKDLTQSKDRCETSRRKKKIKKTTYNDLTDFIDSTPTVKIRDSRKDKKDKPVNKDPSTAKVVLEKLNESDVKSRTPSPEERLQDFNQPLSPSFSRADNSSDSGSSNESTSSIVNRLRRKRAPKNFREPSLRM</sequence>
<feature type="compositionally biased region" description="Basic and acidic residues" evidence="1">
    <location>
        <begin position="333"/>
        <end position="352"/>
    </location>
</feature>
<feature type="compositionally biased region" description="Basic and acidic residues" evidence="1">
    <location>
        <begin position="578"/>
        <end position="593"/>
    </location>
</feature>
<feature type="compositionally biased region" description="Low complexity" evidence="1">
    <location>
        <begin position="669"/>
        <end position="690"/>
    </location>
</feature>
<name>A0A154PNU3_DUFNO</name>
<evidence type="ECO:0000256" key="1">
    <source>
        <dbReference type="SAM" id="MobiDB-lite"/>
    </source>
</evidence>
<evidence type="ECO:0008006" key="4">
    <source>
        <dbReference type="Google" id="ProtNLM"/>
    </source>
</evidence>
<evidence type="ECO:0000313" key="2">
    <source>
        <dbReference type="EMBL" id="KZC13523.1"/>
    </source>
</evidence>
<feature type="compositionally biased region" description="Basic residues" evidence="1">
    <location>
        <begin position="238"/>
        <end position="255"/>
    </location>
</feature>
<dbReference type="Proteomes" id="UP000076502">
    <property type="component" value="Unassembled WGS sequence"/>
</dbReference>
<dbReference type="EMBL" id="KQ435007">
    <property type="protein sequence ID" value="KZC13523.1"/>
    <property type="molecule type" value="Genomic_DNA"/>
</dbReference>
<protein>
    <recommendedName>
        <fullName evidence="4">Shugoshin C-terminal domain-containing protein</fullName>
    </recommendedName>
</protein>
<organism evidence="2 3">
    <name type="scientific">Dufourea novaeangliae</name>
    <name type="common">Sweat bee</name>
    <dbReference type="NCBI Taxonomy" id="178035"/>
    <lineage>
        <taxon>Eukaryota</taxon>
        <taxon>Metazoa</taxon>
        <taxon>Ecdysozoa</taxon>
        <taxon>Arthropoda</taxon>
        <taxon>Hexapoda</taxon>
        <taxon>Insecta</taxon>
        <taxon>Pterygota</taxon>
        <taxon>Neoptera</taxon>
        <taxon>Endopterygota</taxon>
        <taxon>Hymenoptera</taxon>
        <taxon>Apocrita</taxon>
        <taxon>Aculeata</taxon>
        <taxon>Apoidea</taxon>
        <taxon>Anthophila</taxon>
        <taxon>Halictidae</taxon>
        <taxon>Rophitinae</taxon>
        <taxon>Dufourea</taxon>
    </lineage>
</organism>